<organism evidence="2 3">
    <name type="scientific">Hebeloma cylindrosporum</name>
    <dbReference type="NCBI Taxonomy" id="76867"/>
    <lineage>
        <taxon>Eukaryota</taxon>
        <taxon>Fungi</taxon>
        <taxon>Dikarya</taxon>
        <taxon>Basidiomycota</taxon>
        <taxon>Agaricomycotina</taxon>
        <taxon>Agaricomycetes</taxon>
        <taxon>Agaricomycetidae</taxon>
        <taxon>Agaricales</taxon>
        <taxon>Agaricineae</taxon>
        <taxon>Hymenogastraceae</taxon>
        <taxon>Hebeloma</taxon>
    </lineage>
</organism>
<dbReference type="Proteomes" id="UP000053424">
    <property type="component" value="Unassembled WGS sequence"/>
</dbReference>
<protein>
    <recommendedName>
        <fullName evidence="4">DUF659 domain-containing protein</fullName>
    </recommendedName>
</protein>
<evidence type="ECO:0008006" key="4">
    <source>
        <dbReference type="Google" id="ProtNLM"/>
    </source>
</evidence>
<accession>A0A0C3C9H6</accession>
<keyword evidence="3" id="KW-1185">Reference proteome</keyword>
<dbReference type="AlphaFoldDB" id="A0A0C3C9H6"/>
<sequence>MSVGRDTGRIRTHAKDCDKLAEDFPVLHRRVMKVLAGNSHSRKLDKLSAGPEQNSADVEQEKEGPKAQHGSILTYMNPAKISNDKKVKIELLMFQMFLCCALPWALLDSEFFANFVLALAPNFVIPDRSSFFTKHLSQEIAVWGEDFKEFLKGKVHLTLSLDGWSTRAKEEIYTFHTTTQRRRSFFTDGHVFRGVSVTGDALLHVAVKVSSNN</sequence>
<dbReference type="EMBL" id="KN831781">
    <property type="protein sequence ID" value="KIM40874.1"/>
    <property type="molecule type" value="Genomic_DNA"/>
</dbReference>
<name>A0A0C3C9H6_HEBCY</name>
<dbReference type="HOGENOM" id="CLU_1294553_0_0_1"/>
<dbReference type="OrthoDB" id="3020857at2759"/>
<proteinExistence type="predicted"/>
<feature type="region of interest" description="Disordered" evidence="1">
    <location>
        <begin position="42"/>
        <end position="69"/>
    </location>
</feature>
<reference evidence="3" key="2">
    <citation type="submission" date="2015-01" db="EMBL/GenBank/DDBJ databases">
        <title>Evolutionary Origins and Diversification of the Mycorrhizal Mutualists.</title>
        <authorList>
            <consortium name="DOE Joint Genome Institute"/>
            <consortium name="Mycorrhizal Genomics Consortium"/>
            <person name="Kohler A."/>
            <person name="Kuo A."/>
            <person name="Nagy L.G."/>
            <person name="Floudas D."/>
            <person name="Copeland A."/>
            <person name="Barry K.W."/>
            <person name="Cichocki N."/>
            <person name="Veneault-Fourrey C."/>
            <person name="LaButti K."/>
            <person name="Lindquist E.A."/>
            <person name="Lipzen A."/>
            <person name="Lundell T."/>
            <person name="Morin E."/>
            <person name="Murat C."/>
            <person name="Riley R."/>
            <person name="Ohm R."/>
            <person name="Sun H."/>
            <person name="Tunlid A."/>
            <person name="Henrissat B."/>
            <person name="Grigoriev I.V."/>
            <person name="Hibbett D.S."/>
            <person name="Martin F."/>
        </authorList>
    </citation>
    <scope>NUCLEOTIDE SEQUENCE [LARGE SCALE GENOMIC DNA]</scope>
    <source>
        <strain evidence="3">h7</strain>
    </source>
</reference>
<evidence type="ECO:0000313" key="3">
    <source>
        <dbReference type="Proteomes" id="UP000053424"/>
    </source>
</evidence>
<gene>
    <name evidence="2" type="ORF">M413DRAFT_155058</name>
</gene>
<reference evidence="2 3" key="1">
    <citation type="submission" date="2014-04" db="EMBL/GenBank/DDBJ databases">
        <authorList>
            <consortium name="DOE Joint Genome Institute"/>
            <person name="Kuo A."/>
            <person name="Gay G."/>
            <person name="Dore J."/>
            <person name="Kohler A."/>
            <person name="Nagy L.G."/>
            <person name="Floudas D."/>
            <person name="Copeland A."/>
            <person name="Barry K.W."/>
            <person name="Cichocki N."/>
            <person name="Veneault-Fourrey C."/>
            <person name="LaButti K."/>
            <person name="Lindquist E.A."/>
            <person name="Lipzen A."/>
            <person name="Lundell T."/>
            <person name="Morin E."/>
            <person name="Murat C."/>
            <person name="Sun H."/>
            <person name="Tunlid A."/>
            <person name="Henrissat B."/>
            <person name="Grigoriev I.V."/>
            <person name="Hibbett D.S."/>
            <person name="Martin F."/>
            <person name="Nordberg H.P."/>
            <person name="Cantor M.N."/>
            <person name="Hua S.X."/>
        </authorList>
    </citation>
    <scope>NUCLEOTIDE SEQUENCE [LARGE SCALE GENOMIC DNA]</scope>
    <source>
        <strain evidence="3">h7</strain>
    </source>
</reference>
<evidence type="ECO:0000313" key="2">
    <source>
        <dbReference type="EMBL" id="KIM40874.1"/>
    </source>
</evidence>
<evidence type="ECO:0000256" key="1">
    <source>
        <dbReference type="SAM" id="MobiDB-lite"/>
    </source>
</evidence>